<dbReference type="PANTHER" id="PTHR21624">
    <property type="entry name" value="STEROL DESATURASE-RELATED PROTEIN"/>
    <property type="match status" value="1"/>
</dbReference>
<dbReference type="PANTHER" id="PTHR21624:SF1">
    <property type="entry name" value="ALKYLGLYCEROL MONOOXYGENASE"/>
    <property type="match status" value="1"/>
</dbReference>
<feature type="transmembrane region" description="Helical" evidence="7">
    <location>
        <begin position="123"/>
        <end position="142"/>
    </location>
</feature>
<keyword evidence="3 7" id="KW-1133">Transmembrane helix</keyword>
<dbReference type="InterPro" id="IPR051689">
    <property type="entry name" value="Sterol_desaturase/TMEM195"/>
</dbReference>
<dbReference type="GO" id="GO:0050479">
    <property type="term" value="F:glyceryl-ether monooxygenase activity"/>
    <property type="evidence" value="ECO:0007669"/>
    <property type="project" value="TreeGrafter"/>
</dbReference>
<keyword evidence="2 7" id="KW-0812">Transmembrane</keyword>
<feature type="transmembrane region" description="Helical" evidence="7">
    <location>
        <begin position="38"/>
        <end position="62"/>
    </location>
</feature>
<gene>
    <name evidence="9" type="ORF">COW36_23370</name>
</gene>
<protein>
    <submittedName>
        <fullName evidence="9">Sterol desaturase family protein</fullName>
    </submittedName>
</protein>
<dbReference type="GO" id="GO:0016020">
    <property type="term" value="C:membrane"/>
    <property type="evidence" value="ECO:0007669"/>
    <property type="project" value="GOC"/>
</dbReference>
<dbReference type="InterPro" id="IPR006694">
    <property type="entry name" value="Fatty_acid_hydroxylase"/>
</dbReference>
<evidence type="ECO:0000313" key="10">
    <source>
        <dbReference type="Proteomes" id="UP000231019"/>
    </source>
</evidence>
<evidence type="ECO:0000256" key="5">
    <source>
        <dbReference type="ARBA" id="ARBA00023098"/>
    </source>
</evidence>
<evidence type="ECO:0000256" key="6">
    <source>
        <dbReference type="ARBA" id="ARBA00023136"/>
    </source>
</evidence>
<dbReference type="EMBL" id="PFFQ01000065">
    <property type="protein sequence ID" value="PIW13983.1"/>
    <property type="molecule type" value="Genomic_DNA"/>
</dbReference>
<dbReference type="GO" id="GO:0005506">
    <property type="term" value="F:iron ion binding"/>
    <property type="evidence" value="ECO:0007669"/>
    <property type="project" value="InterPro"/>
</dbReference>
<dbReference type="GO" id="GO:0006643">
    <property type="term" value="P:membrane lipid metabolic process"/>
    <property type="evidence" value="ECO:0007669"/>
    <property type="project" value="TreeGrafter"/>
</dbReference>
<feature type="transmembrane region" description="Helical" evidence="7">
    <location>
        <begin position="74"/>
        <end position="91"/>
    </location>
</feature>
<name>A0A2M7FYV9_9BACT</name>
<dbReference type="Pfam" id="PF04116">
    <property type="entry name" value="FA_hydroxylase"/>
    <property type="match status" value="1"/>
</dbReference>
<dbReference type="GO" id="GO:0008610">
    <property type="term" value="P:lipid biosynthetic process"/>
    <property type="evidence" value="ECO:0007669"/>
    <property type="project" value="InterPro"/>
</dbReference>
<comment type="caution">
    <text evidence="9">The sequence shown here is derived from an EMBL/GenBank/DDBJ whole genome shotgun (WGS) entry which is preliminary data.</text>
</comment>
<dbReference type="GO" id="GO:0012505">
    <property type="term" value="C:endomembrane system"/>
    <property type="evidence" value="ECO:0007669"/>
    <property type="project" value="UniProtKB-SubCell"/>
</dbReference>
<proteinExistence type="predicted"/>
<evidence type="ECO:0000256" key="2">
    <source>
        <dbReference type="ARBA" id="ARBA00022692"/>
    </source>
</evidence>
<evidence type="ECO:0000256" key="7">
    <source>
        <dbReference type="SAM" id="Phobius"/>
    </source>
</evidence>
<evidence type="ECO:0000313" key="9">
    <source>
        <dbReference type="EMBL" id="PIW13983.1"/>
    </source>
</evidence>
<evidence type="ECO:0000256" key="4">
    <source>
        <dbReference type="ARBA" id="ARBA00023002"/>
    </source>
</evidence>
<dbReference type="AlphaFoldDB" id="A0A2M7FYV9"/>
<dbReference type="Proteomes" id="UP000231019">
    <property type="component" value="Unassembled WGS sequence"/>
</dbReference>
<reference evidence="9 10" key="1">
    <citation type="submission" date="2017-09" db="EMBL/GenBank/DDBJ databases">
        <title>Depth-based differentiation of microbial function through sediment-hosted aquifers and enrichment of novel symbionts in the deep terrestrial subsurface.</title>
        <authorList>
            <person name="Probst A.J."/>
            <person name="Ladd B."/>
            <person name="Jarett J.K."/>
            <person name="Geller-Mcgrath D.E."/>
            <person name="Sieber C.M."/>
            <person name="Emerson J.B."/>
            <person name="Anantharaman K."/>
            <person name="Thomas B.C."/>
            <person name="Malmstrom R."/>
            <person name="Stieglmeier M."/>
            <person name="Klingl A."/>
            <person name="Woyke T."/>
            <person name="Ryan C.M."/>
            <person name="Banfield J.F."/>
        </authorList>
    </citation>
    <scope>NUCLEOTIDE SEQUENCE [LARGE SCALE GENOMIC DNA]</scope>
    <source>
        <strain evidence="9">CG17_big_fil_post_rev_8_21_14_2_50_48_46</strain>
    </source>
</reference>
<keyword evidence="6 7" id="KW-0472">Membrane</keyword>
<sequence length="243" mass="28582">MLELAVFWLLFACLLLNPKSRAQLRQKSPFEWGLDTSNLLIQGFLIPFLRMAGVFALLKYFWPQAQGLWQLSNWAGFLLCFIGVDYLYYWNHRLFHHKKIFPVHVVHHTVTQMDVMATSRNTLWTSFLILYLWVNGLLLYLTNLNSGFISAMALTACLDMWKHSNLLQNQTGLQNWLSRWLLLMTPLNHAWHHSARLNYNFGANLNLFDRLHGTYSAETDYPERLGVQSHLRPWQTLLFPFQP</sequence>
<organism evidence="9 10">
    <name type="scientific">bacterium (Candidatus Blackallbacteria) CG17_big_fil_post_rev_8_21_14_2_50_48_46</name>
    <dbReference type="NCBI Taxonomy" id="2014261"/>
    <lineage>
        <taxon>Bacteria</taxon>
        <taxon>Candidatus Blackallbacteria</taxon>
    </lineage>
</organism>
<feature type="domain" description="Fatty acid hydroxylase" evidence="8">
    <location>
        <begin position="77"/>
        <end position="214"/>
    </location>
</feature>
<keyword evidence="5" id="KW-0443">Lipid metabolism</keyword>
<keyword evidence="4" id="KW-0560">Oxidoreductase</keyword>
<accession>A0A2M7FYV9</accession>
<comment type="subcellular location">
    <subcellularLocation>
        <location evidence="1">Endomembrane system</location>
        <topology evidence="1">Multi-pass membrane protein</topology>
    </subcellularLocation>
</comment>
<evidence type="ECO:0000259" key="8">
    <source>
        <dbReference type="Pfam" id="PF04116"/>
    </source>
</evidence>
<evidence type="ECO:0000256" key="3">
    <source>
        <dbReference type="ARBA" id="ARBA00022989"/>
    </source>
</evidence>
<evidence type="ECO:0000256" key="1">
    <source>
        <dbReference type="ARBA" id="ARBA00004127"/>
    </source>
</evidence>